<evidence type="ECO:0000313" key="4">
    <source>
        <dbReference type="Proteomes" id="UP001174909"/>
    </source>
</evidence>
<name>A0AA35SJ81_GEOBA</name>
<feature type="non-terminal residue" evidence="3">
    <location>
        <position position="1"/>
    </location>
</feature>
<organism evidence="3 4">
    <name type="scientific">Geodia barretti</name>
    <name type="common">Barrett's horny sponge</name>
    <dbReference type="NCBI Taxonomy" id="519541"/>
    <lineage>
        <taxon>Eukaryota</taxon>
        <taxon>Metazoa</taxon>
        <taxon>Porifera</taxon>
        <taxon>Demospongiae</taxon>
        <taxon>Heteroscleromorpha</taxon>
        <taxon>Tetractinellida</taxon>
        <taxon>Astrophorina</taxon>
        <taxon>Geodiidae</taxon>
        <taxon>Geodia</taxon>
    </lineage>
</organism>
<feature type="compositionally biased region" description="Low complexity" evidence="2">
    <location>
        <begin position="118"/>
        <end position="129"/>
    </location>
</feature>
<keyword evidence="1" id="KW-0175">Coiled coil</keyword>
<feature type="region of interest" description="Disordered" evidence="2">
    <location>
        <begin position="172"/>
        <end position="333"/>
    </location>
</feature>
<proteinExistence type="predicted"/>
<sequence>PGAVTQTITPAGDSLVVLDKRLNKDDAVDIVRQLLDVQNKAKTLGRLLKLPRAIIEVTPQLTGDPQAPLFYIIDEFLKQVDPRPTWRLILNALRDPLIGEHSLAQEIEMSLTPDITSPSLPAASLSQSSFPTSVPNSTSPADVLQSTTAAAALLPALSADSQSLSVSQSISTVSVSRSKLPGTGSRSPGDSTQRTRRSQEMAKPTRTHFRAPSPASTSVVQKSRSRAPSSGSLRKKDDYSRKVAAPQKFISAAAKPQSSGYPSKEISTGAAGGHSSVPKTQHSTKHKSTRGKQSSGVVSRTTHGMNSASASRTRESGGSSGSSSSLPTAVAPTASDMPLSVTYNKPTALSISSMPEMEKRILQRKVNADTNRMIEQYALLRAQTESHLHEIHCDVKKLLVCIMDVQHVRHIAKESPLVELEAETSISGVFLEMVKKSLISFLQFSILKRVITELCTGSQELQEKLKAYESEFNDYIRRRVCETSIYHEGRFEVFTGGQSDKKVELLIITDKHWDYSIRFVDLLDLEALVAKCLNIDRFNLQMFRIEPNCLRIRYAVSIRIAKTVFPLTNEEWKQLSHHGIIKIHCQEYFYTTDDKGTYITSKCLVSYVWFLFTVGALP</sequence>
<evidence type="ECO:0000313" key="3">
    <source>
        <dbReference type="EMBL" id="CAI8030168.1"/>
    </source>
</evidence>
<feature type="non-terminal residue" evidence="3">
    <location>
        <position position="618"/>
    </location>
</feature>
<comment type="caution">
    <text evidence="3">The sequence shown here is derived from an EMBL/GenBank/DDBJ whole genome shotgun (WGS) entry which is preliminary data.</text>
</comment>
<dbReference type="EMBL" id="CASHTH010002460">
    <property type="protein sequence ID" value="CAI8030168.1"/>
    <property type="molecule type" value="Genomic_DNA"/>
</dbReference>
<keyword evidence="4" id="KW-1185">Reference proteome</keyword>
<feature type="region of interest" description="Disordered" evidence="2">
    <location>
        <begin position="118"/>
        <end position="141"/>
    </location>
</feature>
<feature type="compositionally biased region" description="Polar residues" evidence="2">
    <location>
        <begin position="130"/>
        <end position="140"/>
    </location>
</feature>
<evidence type="ECO:0000256" key="2">
    <source>
        <dbReference type="SAM" id="MobiDB-lite"/>
    </source>
</evidence>
<feature type="compositionally biased region" description="Polar residues" evidence="2">
    <location>
        <begin position="291"/>
        <end position="306"/>
    </location>
</feature>
<gene>
    <name evidence="3" type="ORF">GBAR_LOCUS17108</name>
</gene>
<feature type="coiled-coil region" evidence="1">
    <location>
        <begin position="451"/>
        <end position="478"/>
    </location>
</feature>
<reference evidence="3" key="1">
    <citation type="submission" date="2023-03" db="EMBL/GenBank/DDBJ databases">
        <authorList>
            <person name="Steffen K."/>
            <person name="Cardenas P."/>
        </authorList>
    </citation>
    <scope>NUCLEOTIDE SEQUENCE</scope>
</reference>
<evidence type="ECO:0000256" key="1">
    <source>
        <dbReference type="SAM" id="Coils"/>
    </source>
</evidence>
<feature type="compositionally biased region" description="Polar residues" evidence="2">
    <location>
        <begin position="214"/>
        <end position="232"/>
    </location>
</feature>
<dbReference type="Proteomes" id="UP001174909">
    <property type="component" value="Unassembled WGS sequence"/>
</dbReference>
<protein>
    <submittedName>
        <fullName evidence="3">Uncharacterized protein</fullName>
    </submittedName>
</protein>
<accession>A0AA35SJ81</accession>
<dbReference type="AlphaFoldDB" id="A0AA35SJ81"/>